<feature type="compositionally biased region" description="Low complexity" evidence="1">
    <location>
        <begin position="1"/>
        <end position="15"/>
    </location>
</feature>
<reference evidence="3" key="1">
    <citation type="submission" date="2023-06" db="EMBL/GenBank/DDBJ databases">
        <title>Genomic analysis of the entomopathogenic nematode Steinernema hermaphroditum.</title>
        <authorList>
            <person name="Schwarz E.M."/>
            <person name="Heppert J.K."/>
            <person name="Baniya A."/>
            <person name="Schwartz H.T."/>
            <person name="Tan C.-H."/>
            <person name="Antoshechkin I."/>
            <person name="Sternberg P.W."/>
            <person name="Goodrich-Blair H."/>
            <person name="Dillman A.R."/>
        </authorList>
    </citation>
    <scope>NUCLEOTIDE SEQUENCE</scope>
    <source>
        <strain evidence="3">PS9179</strain>
        <tissue evidence="3">Whole animal</tissue>
    </source>
</reference>
<proteinExistence type="predicted"/>
<evidence type="ECO:0008006" key="5">
    <source>
        <dbReference type="Google" id="ProtNLM"/>
    </source>
</evidence>
<evidence type="ECO:0000313" key="4">
    <source>
        <dbReference type="Proteomes" id="UP001175271"/>
    </source>
</evidence>
<evidence type="ECO:0000256" key="2">
    <source>
        <dbReference type="SAM" id="Phobius"/>
    </source>
</evidence>
<keyword evidence="4" id="KW-1185">Reference proteome</keyword>
<accession>A0AA39ILN4</accession>
<keyword evidence="2" id="KW-0812">Transmembrane</keyword>
<comment type="caution">
    <text evidence="3">The sequence shown here is derived from an EMBL/GenBank/DDBJ whole genome shotgun (WGS) entry which is preliminary data.</text>
</comment>
<keyword evidence="2" id="KW-1133">Transmembrane helix</keyword>
<keyword evidence="2" id="KW-0472">Membrane</keyword>
<feature type="transmembrane region" description="Helical" evidence="2">
    <location>
        <begin position="70"/>
        <end position="96"/>
    </location>
</feature>
<gene>
    <name evidence="3" type="ORF">QR680_009789</name>
</gene>
<name>A0AA39ILN4_9BILA</name>
<dbReference type="Proteomes" id="UP001175271">
    <property type="component" value="Unassembled WGS sequence"/>
</dbReference>
<evidence type="ECO:0000256" key="1">
    <source>
        <dbReference type="SAM" id="MobiDB-lite"/>
    </source>
</evidence>
<dbReference type="AlphaFoldDB" id="A0AA39ILN4"/>
<feature type="transmembrane region" description="Helical" evidence="2">
    <location>
        <begin position="116"/>
        <end position="135"/>
    </location>
</feature>
<evidence type="ECO:0000313" key="3">
    <source>
        <dbReference type="EMBL" id="KAK0426592.1"/>
    </source>
</evidence>
<feature type="region of interest" description="Disordered" evidence="1">
    <location>
        <begin position="1"/>
        <end position="20"/>
    </location>
</feature>
<dbReference type="EMBL" id="JAUCMV010000001">
    <property type="protein sequence ID" value="KAK0426592.1"/>
    <property type="molecule type" value="Genomic_DNA"/>
</dbReference>
<protein>
    <recommendedName>
        <fullName evidence="5">Receptor expression-enhancing protein</fullName>
    </recommendedName>
</protein>
<organism evidence="3 4">
    <name type="scientific">Steinernema hermaphroditum</name>
    <dbReference type="NCBI Taxonomy" id="289476"/>
    <lineage>
        <taxon>Eukaryota</taxon>
        <taxon>Metazoa</taxon>
        <taxon>Ecdysozoa</taxon>
        <taxon>Nematoda</taxon>
        <taxon>Chromadorea</taxon>
        <taxon>Rhabditida</taxon>
        <taxon>Tylenchina</taxon>
        <taxon>Panagrolaimomorpha</taxon>
        <taxon>Strongyloidoidea</taxon>
        <taxon>Steinernematidae</taxon>
        <taxon>Steinernema</taxon>
    </lineage>
</organism>
<sequence>MKTNRSPSSESLLSSAGDAVEKRPVPEMTAKDSGLADIITQIETFFFTSDSRASKVLRDIQKASGFSRRVFFLLGFGVFHLMLLGSNSTAALANLLVISYPLYLTFKHLMNPESKLGPLLVFWAVYAVYTQLLAMKPNSLLYTIQPVLFFYLWCPATQGARSLHFRLFAPLCEFLIQGRFSAELWIQLYPWLARLLYGAGFHEFGYLKEQFSATQLAELKLCLKRARSGNRSSSNTTARKEDFAGKVALCSMEPASNLCTAISVQSPSTTTIVPMNTAVSGDSAKTPLKNVASATTAVPATK</sequence>